<dbReference type="PRINTS" id="PR01415">
    <property type="entry name" value="ANKYRIN"/>
</dbReference>
<dbReference type="Gene3D" id="1.25.40.20">
    <property type="entry name" value="Ankyrin repeat-containing domain"/>
    <property type="match status" value="1"/>
</dbReference>
<name>A0A2G8SBZ1_9APHY</name>
<comment type="caution">
    <text evidence="5">The sequence shown here is derived from an EMBL/GenBank/DDBJ whole genome shotgun (WGS) entry which is preliminary data.</text>
</comment>
<evidence type="ECO:0000256" key="3">
    <source>
        <dbReference type="PROSITE-ProRule" id="PRU00023"/>
    </source>
</evidence>
<sequence length="164" mass="17763">MDTEGASNNERLLAAARSDNENMLLEVFDEGGFDINFQDGLGNTALHYAASNGFLDIMEHILEYEGCDVDPQNRIEKATPLHLAVRLEDPEDREAIVASLLDAGADTKIKDKNGELALSFVPPDDTATLQLFKKATAQSSISRDDIANDDDDDEEGSGSGSDDE</sequence>
<feature type="region of interest" description="Disordered" evidence="4">
    <location>
        <begin position="136"/>
        <end position="164"/>
    </location>
</feature>
<feature type="repeat" description="ANK" evidence="3">
    <location>
        <begin position="41"/>
        <end position="74"/>
    </location>
</feature>
<proteinExistence type="predicted"/>
<accession>A0A2G8SBZ1</accession>
<evidence type="ECO:0000313" key="6">
    <source>
        <dbReference type="Proteomes" id="UP000230002"/>
    </source>
</evidence>
<keyword evidence="6" id="KW-1185">Reference proteome</keyword>
<organism evidence="5 6">
    <name type="scientific">Ganoderma sinense ZZ0214-1</name>
    <dbReference type="NCBI Taxonomy" id="1077348"/>
    <lineage>
        <taxon>Eukaryota</taxon>
        <taxon>Fungi</taxon>
        <taxon>Dikarya</taxon>
        <taxon>Basidiomycota</taxon>
        <taxon>Agaricomycotina</taxon>
        <taxon>Agaricomycetes</taxon>
        <taxon>Polyporales</taxon>
        <taxon>Polyporaceae</taxon>
        <taxon>Ganoderma</taxon>
    </lineage>
</organism>
<evidence type="ECO:0000256" key="1">
    <source>
        <dbReference type="ARBA" id="ARBA00022737"/>
    </source>
</evidence>
<evidence type="ECO:0000313" key="5">
    <source>
        <dbReference type="EMBL" id="PIL31286.1"/>
    </source>
</evidence>
<protein>
    <submittedName>
        <fullName evidence="5">Transporter</fullName>
    </submittedName>
</protein>
<dbReference type="Proteomes" id="UP000230002">
    <property type="component" value="Unassembled WGS sequence"/>
</dbReference>
<dbReference type="PANTHER" id="PTHR24134:SF9">
    <property type="entry name" value="ANKYRIN REPEAT AND SOCS BOX PROTEIN 8"/>
    <property type="match status" value="1"/>
</dbReference>
<dbReference type="PROSITE" id="PS50088">
    <property type="entry name" value="ANK_REPEAT"/>
    <property type="match status" value="2"/>
</dbReference>
<keyword evidence="2 3" id="KW-0040">ANK repeat</keyword>
<dbReference type="AlphaFoldDB" id="A0A2G8SBZ1"/>
<feature type="compositionally biased region" description="Acidic residues" evidence="4">
    <location>
        <begin position="147"/>
        <end position="164"/>
    </location>
</feature>
<evidence type="ECO:0000256" key="4">
    <source>
        <dbReference type="SAM" id="MobiDB-lite"/>
    </source>
</evidence>
<evidence type="ECO:0000256" key="2">
    <source>
        <dbReference type="ARBA" id="ARBA00023043"/>
    </source>
</evidence>
<reference evidence="5 6" key="1">
    <citation type="journal article" date="2015" name="Sci. Rep.">
        <title>Chromosome-level genome map provides insights into diverse defense mechanisms in the medicinal fungus Ganoderma sinense.</title>
        <authorList>
            <person name="Zhu Y."/>
            <person name="Xu J."/>
            <person name="Sun C."/>
            <person name="Zhou S."/>
            <person name="Xu H."/>
            <person name="Nelson D.R."/>
            <person name="Qian J."/>
            <person name="Song J."/>
            <person name="Luo H."/>
            <person name="Xiang L."/>
            <person name="Li Y."/>
            <person name="Xu Z."/>
            <person name="Ji A."/>
            <person name="Wang L."/>
            <person name="Lu S."/>
            <person name="Hayward A."/>
            <person name="Sun W."/>
            <person name="Li X."/>
            <person name="Schwartz D.C."/>
            <person name="Wang Y."/>
            <person name="Chen S."/>
        </authorList>
    </citation>
    <scope>NUCLEOTIDE SEQUENCE [LARGE SCALE GENOMIC DNA]</scope>
    <source>
        <strain evidence="5 6">ZZ0214-1</strain>
    </source>
</reference>
<dbReference type="Pfam" id="PF12796">
    <property type="entry name" value="Ank_2"/>
    <property type="match status" value="1"/>
</dbReference>
<dbReference type="InterPro" id="IPR002110">
    <property type="entry name" value="Ankyrin_rpt"/>
</dbReference>
<gene>
    <name evidence="5" type="ORF">GSI_05984</name>
</gene>
<dbReference type="SMART" id="SM00248">
    <property type="entry name" value="ANK"/>
    <property type="match status" value="3"/>
</dbReference>
<dbReference type="STRING" id="1077348.A0A2G8SBZ1"/>
<dbReference type="InterPro" id="IPR036770">
    <property type="entry name" value="Ankyrin_rpt-contain_sf"/>
</dbReference>
<dbReference type="PROSITE" id="PS50297">
    <property type="entry name" value="ANK_REP_REGION"/>
    <property type="match status" value="2"/>
</dbReference>
<dbReference type="EMBL" id="AYKW01000012">
    <property type="protein sequence ID" value="PIL31286.1"/>
    <property type="molecule type" value="Genomic_DNA"/>
</dbReference>
<keyword evidence="1" id="KW-0677">Repeat</keyword>
<feature type="repeat" description="ANK" evidence="3">
    <location>
        <begin position="76"/>
        <end position="112"/>
    </location>
</feature>
<dbReference type="SUPFAM" id="SSF48403">
    <property type="entry name" value="Ankyrin repeat"/>
    <property type="match status" value="1"/>
</dbReference>
<dbReference type="PANTHER" id="PTHR24134">
    <property type="entry name" value="ANKYRIN REPEAT-CONTAINING PROTEIN DDB_G0279043"/>
    <property type="match status" value="1"/>
</dbReference>
<dbReference type="OrthoDB" id="9995210at2759"/>